<dbReference type="PANTHER" id="PTHR22590">
    <property type="entry name" value="MYOSIN MOTOR DOMAIN-CONTAINING PROTEIN"/>
    <property type="match status" value="1"/>
</dbReference>
<proteinExistence type="predicted"/>
<feature type="compositionally biased region" description="Polar residues" evidence="3">
    <location>
        <begin position="502"/>
        <end position="516"/>
    </location>
</feature>
<feature type="compositionally biased region" description="Polar residues" evidence="3">
    <location>
        <begin position="54"/>
        <end position="68"/>
    </location>
</feature>
<evidence type="ECO:0000256" key="3">
    <source>
        <dbReference type="SAM" id="MobiDB-lite"/>
    </source>
</evidence>
<dbReference type="AlphaFoldDB" id="A0AAX6QT69"/>
<gene>
    <name evidence="5" type="primary">Iqce</name>
</gene>
<dbReference type="PANTHER" id="PTHR22590:SF3">
    <property type="entry name" value="IQ DOMAIN-CONTAINING PROTEIN E"/>
    <property type="match status" value="1"/>
</dbReference>
<reference evidence="5" key="1">
    <citation type="submission" date="2025-08" db="UniProtKB">
        <authorList>
            <consortium name="RefSeq"/>
        </authorList>
    </citation>
    <scope>IDENTIFICATION</scope>
</reference>
<dbReference type="CTD" id="23288"/>
<dbReference type="GeneID" id="101698803"/>
<evidence type="ECO:0000313" key="5">
    <source>
        <dbReference type="RefSeq" id="XP_012926069.1"/>
    </source>
</evidence>
<sequence length="639" mass="71875">MSLGTASETGDDSLSAITFDSDLELKTKRKGLHRPLPTSPKSPYYSKPRKVASWNRSVRTSGSMPLSSRMSLTPQKLWLETSKQGHVPGTSVYREKEDMYDEIIELKKLLHTQKRDVDLMRTKLRRMEEENNRKDRQIEQLLDPGRGLDFVRTLAEKSPDTGWVINGLRQRIFRLEQQCKEKDSAINKLQTDMKTTNLEEMRIAMEIYYEEIHRLQMLLASSEATGKKYAPVWPPLVEKKVGVRRQKKMSSALLNLSRSVQELTEENQSLKEDLDRVLSNSLTITRVKGYVDWSKPRLLRRIAELEKKLSSMTSSKSHASELVKLNPDGAAPKQLGWDGQEEQEQEHLQGTVKNLRGERSELQAQLLEKDKELRQLLQVKAELEKKLESTREAQKEQQEREQALKEEIQTLTSKWQELEEYKKEEKSAGSHPLEVTHEAQGAPCNRPPGSTALQRDSNSEEEGSSSWPSTSTDRRREAAARTLQAWWKARACMKKKAVLDEGSSTPRVLSPVTQPEGSPEQEEAITIIQSVLRAHLARARHSIASRTTGITSSRAAAAETSSPTRLEASPGKEDSKASDGMAAEDEAGEPASLQPHCAEPCPSGLQPTVALPVDDVYSDDSDEIVIMPALPTKKSPSPF</sequence>
<dbReference type="Proteomes" id="UP000694906">
    <property type="component" value="Unplaced"/>
</dbReference>
<dbReference type="InterPro" id="IPR052318">
    <property type="entry name" value="CellDiv_DevSignal_Domain"/>
</dbReference>
<dbReference type="Gene3D" id="1.20.5.190">
    <property type="match status" value="1"/>
</dbReference>
<keyword evidence="4" id="KW-1185">Reference proteome</keyword>
<evidence type="ECO:0000313" key="4">
    <source>
        <dbReference type="Proteomes" id="UP000694906"/>
    </source>
</evidence>
<feature type="region of interest" description="Disordered" evidence="3">
    <location>
        <begin position="497"/>
        <end position="521"/>
    </location>
</feature>
<protein>
    <submittedName>
        <fullName evidence="5">IQ domain-containing protein E isoform X1</fullName>
    </submittedName>
</protein>
<feature type="coiled-coil region" evidence="2">
    <location>
        <begin position="110"/>
        <end position="140"/>
    </location>
</feature>
<keyword evidence="2" id="KW-0175">Coiled coil</keyword>
<feature type="coiled-coil region" evidence="2">
    <location>
        <begin position="345"/>
        <end position="414"/>
    </location>
</feature>
<dbReference type="Pfam" id="PF00612">
    <property type="entry name" value="IQ"/>
    <property type="match status" value="1"/>
</dbReference>
<feature type="region of interest" description="Disordered" evidence="3">
    <location>
        <begin position="543"/>
        <end position="606"/>
    </location>
</feature>
<feature type="region of interest" description="Disordered" evidence="3">
    <location>
        <begin position="310"/>
        <end position="339"/>
    </location>
</feature>
<feature type="compositionally biased region" description="Low complexity" evidence="3">
    <location>
        <begin position="551"/>
        <end position="564"/>
    </location>
</feature>
<dbReference type="InterPro" id="IPR000048">
    <property type="entry name" value="IQ_motif_EF-hand-BS"/>
</dbReference>
<dbReference type="RefSeq" id="XP_012926069.1">
    <property type="nucleotide sequence ID" value="XM_013070615.2"/>
</dbReference>
<organism evidence="4 5">
    <name type="scientific">Heterocephalus glaber</name>
    <name type="common">Naked mole rat</name>
    <dbReference type="NCBI Taxonomy" id="10181"/>
    <lineage>
        <taxon>Eukaryota</taxon>
        <taxon>Metazoa</taxon>
        <taxon>Chordata</taxon>
        <taxon>Craniata</taxon>
        <taxon>Vertebrata</taxon>
        <taxon>Euteleostomi</taxon>
        <taxon>Mammalia</taxon>
        <taxon>Eutheria</taxon>
        <taxon>Euarchontoglires</taxon>
        <taxon>Glires</taxon>
        <taxon>Rodentia</taxon>
        <taxon>Hystricomorpha</taxon>
        <taxon>Bathyergidae</taxon>
        <taxon>Heterocephalus</taxon>
    </lineage>
</organism>
<dbReference type="PROSITE" id="PS50096">
    <property type="entry name" value="IQ"/>
    <property type="match status" value="1"/>
</dbReference>
<evidence type="ECO:0000256" key="2">
    <source>
        <dbReference type="SAM" id="Coils"/>
    </source>
</evidence>
<name>A0AAX6QT69_HETGA</name>
<feature type="region of interest" description="Disordered" evidence="3">
    <location>
        <begin position="27"/>
        <end position="68"/>
    </location>
</feature>
<accession>A0AAX6QT69</accession>
<feature type="region of interest" description="Disordered" evidence="3">
    <location>
        <begin position="420"/>
        <end position="480"/>
    </location>
</feature>
<evidence type="ECO:0000256" key="1">
    <source>
        <dbReference type="ARBA" id="ARBA00022737"/>
    </source>
</evidence>
<keyword evidence="1" id="KW-0677">Repeat</keyword>
<feature type="coiled-coil region" evidence="2">
    <location>
        <begin position="253"/>
        <end position="280"/>
    </location>
</feature>